<evidence type="ECO:0000256" key="3">
    <source>
        <dbReference type="ARBA" id="ARBA00022692"/>
    </source>
</evidence>
<evidence type="ECO:0000256" key="1">
    <source>
        <dbReference type="ARBA" id="ARBA00004370"/>
    </source>
</evidence>
<dbReference type="InterPro" id="IPR010827">
    <property type="entry name" value="BamA/TamA_POTRA"/>
</dbReference>
<dbReference type="Gene3D" id="2.40.160.50">
    <property type="entry name" value="membrane protein fhac: a member of the omp85/tpsb transporter family"/>
    <property type="match status" value="1"/>
</dbReference>
<evidence type="ECO:0000256" key="5">
    <source>
        <dbReference type="ARBA" id="ARBA00023136"/>
    </source>
</evidence>
<reference evidence="9 10" key="1">
    <citation type="submission" date="2015-12" db="EMBL/GenBank/DDBJ databases">
        <title>Genome sequence of Oceanibaculum pacificum MCCC 1A02656.</title>
        <authorList>
            <person name="Lu L."/>
            <person name="Lai Q."/>
            <person name="Shao Z."/>
            <person name="Qian P."/>
        </authorList>
    </citation>
    <scope>NUCLEOTIDE SEQUENCE [LARGE SCALE GENOMIC DNA]</scope>
    <source>
        <strain evidence="9 10">MCCC 1A02656</strain>
    </source>
</reference>
<dbReference type="PANTHER" id="PTHR12815">
    <property type="entry name" value="SORTING AND ASSEMBLY MACHINERY SAMM50 PROTEIN FAMILY MEMBER"/>
    <property type="match status" value="1"/>
</dbReference>
<dbReference type="GO" id="GO:0019867">
    <property type="term" value="C:outer membrane"/>
    <property type="evidence" value="ECO:0007669"/>
    <property type="project" value="InterPro"/>
</dbReference>
<dbReference type="Pfam" id="PF01103">
    <property type="entry name" value="Omp85"/>
    <property type="match status" value="1"/>
</dbReference>
<evidence type="ECO:0000256" key="4">
    <source>
        <dbReference type="ARBA" id="ARBA00022729"/>
    </source>
</evidence>
<comment type="caution">
    <text evidence="9">The sequence shown here is derived from an EMBL/GenBank/DDBJ whole genome shotgun (WGS) entry which is preliminary data.</text>
</comment>
<keyword evidence="6" id="KW-0998">Cell outer membrane</keyword>
<evidence type="ECO:0000259" key="8">
    <source>
        <dbReference type="Pfam" id="PF07244"/>
    </source>
</evidence>
<keyword evidence="4" id="KW-0732">Signal</keyword>
<keyword evidence="2" id="KW-1134">Transmembrane beta strand</keyword>
<accession>A0A154VUC1</accession>
<comment type="subcellular location">
    <subcellularLocation>
        <location evidence="1">Membrane</location>
    </subcellularLocation>
</comment>
<evidence type="ECO:0000256" key="2">
    <source>
        <dbReference type="ARBA" id="ARBA00022452"/>
    </source>
</evidence>
<keyword evidence="5" id="KW-0472">Membrane</keyword>
<dbReference type="Proteomes" id="UP000076400">
    <property type="component" value="Unassembled WGS sequence"/>
</dbReference>
<evidence type="ECO:0000313" key="10">
    <source>
        <dbReference type="Proteomes" id="UP000076400"/>
    </source>
</evidence>
<keyword evidence="10" id="KW-1185">Reference proteome</keyword>
<proteinExistence type="predicted"/>
<feature type="domain" description="Bacterial surface antigen (D15)" evidence="7">
    <location>
        <begin position="302"/>
        <end position="594"/>
    </location>
</feature>
<dbReference type="STRING" id="580166.AUP43_11930"/>
<dbReference type="EMBL" id="LPXN01000133">
    <property type="protein sequence ID" value="KZD04907.1"/>
    <property type="molecule type" value="Genomic_DNA"/>
</dbReference>
<dbReference type="PANTHER" id="PTHR12815:SF47">
    <property type="entry name" value="TRANSLOCATION AND ASSEMBLY MODULE SUBUNIT TAMA"/>
    <property type="match status" value="1"/>
</dbReference>
<evidence type="ECO:0000259" key="7">
    <source>
        <dbReference type="Pfam" id="PF01103"/>
    </source>
</evidence>
<dbReference type="Gene3D" id="3.10.20.310">
    <property type="entry name" value="membrane protein fhac"/>
    <property type="match status" value="1"/>
</dbReference>
<dbReference type="Pfam" id="PF07244">
    <property type="entry name" value="POTRA"/>
    <property type="match status" value="1"/>
</dbReference>
<protein>
    <recommendedName>
        <fullName evidence="11">Bacterial surface antigen (D15) domain-containing protein</fullName>
    </recommendedName>
</protein>
<dbReference type="InterPro" id="IPR000184">
    <property type="entry name" value="Bac_surfAg_D15"/>
</dbReference>
<keyword evidence="3" id="KW-0812">Transmembrane</keyword>
<evidence type="ECO:0008006" key="11">
    <source>
        <dbReference type="Google" id="ProtNLM"/>
    </source>
</evidence>
<evidence type="ECO:0000313" key="9">
    <source>
        <dbReference type="EMBL" id="KZD04907.1"/>
    </source>
</evidence>
<feature type="domain" description="POTRA" evidence="8">
    <location>
        <begin position="205"/>
        <end position="274"/>
    </location>
</feature>
<sequence>MPLLYLALFFAVLLSAGQVRAEIRYETDFSALDNAGLEGAADIIVGLSQLEQRKDEPIESVSLLRRRASGDVQRIREVLRSEGYYDSRVRFEIEEPPADDQPAKAILQLERGPPYLLESFVLSFASPAQERAADGISYESLGVKMGERARADMIVSAERQLITRLGRQGYPFARALDRDVVVDHETRSVAATLEIDSGQPTVFGPLAIDGLSDVDADVVRRTVSWKEGERYDTRKVAETRQALSGLDLFSSVNVSAQQDRRDGESVPMQVAVTESPPRSIGGGVKYSTSEGVGVRAFWRHRNFFGGGEELRLQGDASEQVYGAEINLGKPAFLDNDNRLDLGVYARDENYDAYDAQRVGGGATLTRQFGGPYMGSVGVTLEQSRITDNTGTNSFTLLGLPVKGEYNTTDDLLNPTSGGKLTLTATPYTGIIGSDANFLVLRADDTLHYALDEEKKYVLAGRISVGSILGATRTDIPADKRFYAGGGDTVRGYDFQSVGPRDAELNPVGGSSMMAGSVEFRARVWEDIGLVTFLDGGNVYRTEMPDFGEDILFGAGVGLRYYTPIGPLRFDIAVPLDKREGDSAFQIYLSLGQAF</sequence>
<name>A0A154VUC1_9PROT</name>
<evidence type="ECO:0000256" key="6">
    <source>
        <dbReference type="ARBA" id="ARBA00023237"/>
    </source>
</evidence>
<gene>
    <name evidence="9" type="ORF">AUP43_11930</name>
</gene>
<organism evidence="9 10">
    <name type="scientific">Oceanibaculum pacificum</name>
    <dbReference type="NCBI Taxonomy" id="580166"/>
    <lineage>
        <taxon>Bacteria</taxon>
        <taxon>Pseudomonadati</taxon>
        <taxon>Pseudomonadota</taxon>
        <taxon>Alphaproteobacteria</taxon>
        <taxon>Rhodospirillales</taxon>
        <taxon>Oceanibaculaceae</taxon>
        <taxon>Oceanibaculum</taxon>
    </lineage>
</organism>
<dbReference type="RefSeq" id="WP_067558284.1">
    <property type="nucleotide sequence ID" value="NZ_LPXN01000133.1"/>
</dbReference>
<dbReference type="InterPro" id="IPR039910">
    <property type="entry name" value="D15-like"/>
</dbReference>
<dbReference type="OrthoDB" id="9769707at2"/>
<dbReference type="AlphaFoldDB" id="A0A154VUC1"/>